<dbReference type="Pfam" id="PF00990">
    <property type="entry name" value="GGDEF"/>
    <property type="match status" value="1"/>
</dbReference>
<evidence type="ECO:0000313" key="5">
    <source>
        <dbReference type="Proteomes" id="UP000805841"/>
    </source>
</evidence>
<evidence type="ECO:0000256" key="1">
    <source>
        <dbReference type="SAM" id="Phobius"/>
    </source>
</evidence>
<keyword evidence="1" id="KW-1133">Transmembrane helix</keyword>
<reference evidence="4 5" key="1">
    <citation type="journal article" date="2020" name="Insects">
        <title>Bacteria Belonging to Pseudomonas typographi sp. nov. from the Bark Beetle Ips typographus Have Genomic Potential to Aid in the Host Ecology.</title>
        <authorList>
            <person name="Peral-Aranega E."/>
            <person name="Saati-Santamaria Z."/>
            <person name="Kolarik M."/>
            <person name="Rivas R."/>
            <person name="Garcia-Fraile P."/>
        </authorList>
    </citation>
    <scope>NUCLEOTIDE SEQUENCE [LARGE SCALE GENOMIC DNA]</scope>
    <source>
        <strain evidence="4 5">CA3A</strain>
    </source>
</reference>
<dbReference type="CDD" id="cd01948">
    <property type="entry name" value="EAL"/>
    <property type="match status" value="1"/>
</dbReference>
<dbReference type="InterPro" id="IPR035919">
    <property type="entry name" value="EAL_sf"/>
</dbReference>
<dbReference type="SMART" id="SM00267">
    <property type="entry name" value="GGDEF"/>
    <property type="match status" value="1"/>
</dbReference>
<protein>
    <submittedName>
        <fullName evidence="4">EAL domain-containing protein</fullName>
    </submittedName>
</protein>
<dbReference type="InterPro" id="IPR052155">
    <property type="entry name" value="Biofilm_reg_signaling"/>
</dbReference>
<dbReference type="NCBIfam" id="TIGR00254">
    <property type="entry name" value="GGDEF"/>
    <property type="match status" value="1"/>
</dbReference>
<dbReference type="Proteomes" id="UP000805841">
    <property type="component" value="Unassembled WGS sequence"/>
</dbReference>
<gene>
    <name evidence="4" type="ORF">HAQ05_22330</name>
</gene>
<keyword evidence="5" id="KW-1185">Reference proteome</keyword>
<dbReference type="SUPFAM" id="SSF55073">
    <property type="entry name" value="Nucleotide cyclase"/>
    <property type="match status" value="1"/>
</dbReference>
<dbReference type="PROSITE" id="PS50887">
    <property type="entry name" value="GGDEF"/>
    <property type="match status" value="1"/>
</dbReference>
<feature type="transmembrane region" description="Helical" evidence="1">
    <location>
        <begin position="61"/>
        <end position="79"/>
    </location>
</feature>
<feature type="domain" description="EAL" evidence="2">
    <location>
        <begin position="391"/>
        <end position="641"/>
    </location>
</feature>
<keyword evidence="1" id="KW-0812">Transmembrane</keyword>
<feature type="domain" description="GGDEF" evidence="3">
    <location>
        <begin position="249"/>
        <end position="382"/>
    </location>
</feature>
<name>A0ABR7Z7L8_9PSED</name>
<dbReference type="InterPro" id="IPR043128">
    <property type="entry name" value="Rev_trsase/Diguanyl_cyclase"/>
</dbReference>
<dbReference type="EMBL" id="JAAOCA010000034">
    <property type="protein sequence ID" value="MBD1601417.1"/>
    <property type="molecule type" value="Genomic_DNA"/>
</dbReference>
<keyword evidence="1" id="KW-0472">Membrane</keyword>
<accession>A0ABR7Z7L8</accession>
<dbReference type="PANTHER" id="PTHR44757">
    <property type="entry name" value="DIGUANYLATE CYCLASE DGCP"/>
    <property type="match status" value="1"/>
</dbReference>
<dbReference type="InterPro" id="IPR001633">
    <property type="entry name" value="EAL_dom"/>
</dbReference>
<dbReference type="Pfam" id="PF00563">
    <property type="entry name" value="EAL"/>
    <property type="match status" value="1"/>
</dbReference>
<sequence length="652" mass="71546">MEDWGAKGRALLALPRDNPRLMRAQYGALSRQLPLMYFILLVNTWALVATHLALAPASLTLVVPTVLTAVGASRSVFWWRQRGKLLDDTSIYKVLLRTCLLAFPVAAGFTCWALLLYPYGDEYAKVHVAFYMAITVIACIFSMMHLRRAALISAVVVNSAFIVFFISTGIPVFVACAVNIFLVSVAMLLILQDHYRNFTRLIAERARSELLSDENLRLAHQDSLTGLPNRRQFFSALDQALARARGDGTRLAVGILDLDGFKPVNDLYGHGIGDRLLMLVGQRLAPLLDEHAQLARLGGDEFALIIERVASDRQLHEVGQAFCQVLGAPFSLTDMPVQIGASLGMATFPDRASDAEQIFEFADYALYQSKRSQRGSVTVFSERHHAQLQRENLTEQALRRADLNQELAVVFQPIIDIASGRTVAFEALGRWHSPVLGQVPPGQFIPVAERTGMINQLTIPLLRKALATAQQWPTHVRVSFNLSARDCGSLQAAQAIADCIVASGFDPARLDLEITETAVMQDMQQAQLAIGVFRALGCGVSLDDFGTGYSSLSQLHALALTKLKVDRSFVSGIQHNPASFKIVKSLLALTHDMQLDCIVEGVETEPELQALASLGARLVQGYYFAKPMPAEASLAWLANPGGPVPTTWVQVR</sequence>
<feature type="transmembrane region" description="Helical" evidence="1">
    <location>
        <begin position="100"/>
        <end position="120"/>
    </location>
</feature>
<dbReference type="CDD" id="cd01949">
    <property type="entry name" value="GGDEF"/>
    <property type="match status" value="1"/>
</dbReference>
<organism evidence="4 5">
    <name type="scientific">Pseudomonas typographi</name>
    <dbReference type="NCBI Taxonomy" id="2715964"/>
    <lineage>
        <taxon>Bacteria</taxon>
        <taxon>Pseudomonadati</taxon>
        <taxon>Pseudomonadota</taxon>
        <taxon>Gammaproteobacteria</taxon>
        <taxon>Pseudomonadales</taxon>
        <taxon>Pseudomonadaceae</taxon>
        <taxon>Pseudomonas</taxon>
    </lineage>
</organism>
<proteinExistence type="predicted"/>
<evidence type="ECO:0000313" key="4">
    <source>
        <dbReference type="EMBL" id="MBD1601417.1"/>
    </source>
</evidence>
<evidence type="ECO:0000259" key="3">
    <source>
        <dbReference type="PROSITE" id="PS50887"/>
    </source>
</evidence>
<dbReference type="Gene3D" id="3.30.70.270">
    <property type="match status" value="1"/>
</dbReference>
<feature type="transmembrane region" description="Helical" evidence="1">
    <location>
        <begin position="126"/>
        <end position="144"/>
    </location>
</feature>
<evidence type="ECO:0000259" key="2">
    <source>
        <dbReference type="PROSITE" id="PS50883"/>
    </source>
</evidence>
<comment type="caution">
    <text evidence="4">The sequence shown here is derived from an EMBL/GenBank/DDBJ whole genome shotgun (WGS) entry which is preliminary data.</text>
</comment>
<dbReference type="InterPro" id="IPR029787">
    <property type="entry name" value="Nucleotide_cyclase"/>
</dbReference>
<dbReference type="PROSITE" id="PS50883">
    <property type="entry name" value="EAL"/>
    <property type="match status" value="1"/>
</dbReference>
<dbReference type="InterPro" id="IPR000160">
    <property type="entry name" value="GGDEF_dom"/>
</dbReference>
<dbReference type="SMART" id="SM00052">
    <property type="entry name" value="EAL"/>
    <property type="match status" value="1"/>
</dbReference>
<dbReference type="SUPFAM" id="SSF141868">
    <property type="entry name" value="EAL domain-like"/>
    <property type="match status" value="1"/>
</dbReference>
<dbReference type="Gene3D" id="3.20.20.450">
    <property type="entry name" value="EAL domain"/>
    <property type="match status" value="1"/>
</dbReference>
<feature type="transmembrane region" description="Helical" evidence="1">
    <location>
        <begin position="35"/>
        <end position="55"/>
    </location>
</feature>
<feature type="transmembrane region" description="Helical" evidence="1">
    <location>
        <begin position="172"/>
        <end position="191"/>
    </location>
</feature>
<dbReference type="PANTHER" id="PTHR44757:SF2">
    <property type="entry name" value="BIOFILM ARCHITECTURE MAINTENANCE PROTEIN MBAA"/>
    <property type="match status" value="1"/>
</dbReference>